<dbReference type="PIRSF" id="PIRSF029256">
    <property type="entry name" value="SpoU_TrmH_prd"/>
    <property type="match status" value="1"/>
</dbReference>
<dbReference type="PANTHER" id="PTHR42971:SF1">
    <property type="entry name" value="TRNA (CYTIDINE(34)-2'-O)-METHYLTRANSFERASE"/>
    <property type="match status" value="1"/>
</dbReference>
<comment type="similarity">
    <text evidence="6">Belongs to the class IV-like SAM-binding methyltransferase superfamily. RNA methyltransferase TrmH family. TrmL subfamily.</text>
</comment>
<dbReference type="STRING" id="269670.SAMN02982927_02265"/>
<dbReference type="InterPro" id="IPR029026">
    <property type="entry name" value="tRNA_m1G_MTases_N"/>
</dbReference>
<dbReference type="HAMAP" id="MF_01885">
    <property type="entry name" value="tRNA_methyltr_TrmL"/>
    <property type="match status" value="1"/>
</dbReference>
<dbReference type="FunFam" id="3.40.1280.10:FF:000002">
    <property type="entry name" value="Peptidylprolyl isomerase"/>
    <property type="match status" value="1"/>
</dbReference>
<dbReference type="GO" id="GO:0003723">
    <property type="term" value="F:RNA binding"/>
    <property type="evidence" value="ECO:0007669"/>
    <property type="project" value="InterPro"/>
</dbReference>
<dbReference type="GO" id="GO:0005737">
    <property type="term" value="C:cytoplasm"/>
    <property type="evidence" value="ECO:0007669"/>
    <property type="project" value="UniProtKB-SubCell"/>
</dbReference>
<dbReference type="AlphaFoldDB" id="A0A1I2TKS2"/>
<proteinExistence type="inferred from homology"/>
<dbReference type="Gene3D" id="3.40.1280.10">
    <property type="match status" value="1"/>
</dbReference>
<gene>
    <name evidence="9" type="ORF">SAMN02982927_02265</name>
</gene>
<dbReference type="Proteomes" id="UP000198752">
    <property type="component" value="Unassembled WGS sequence"/>
</dbReference>
<feature type="binding site" evidence="6 7">
    <location>
        <position position="125"/>
    </location>
    <ligand>
        <name>S-adenosyl-L-methionine</name>
        <dbReference type="ChEBI" id="CHEBI:59789"/>
    </ligand>
</feature>
<evidence type="ECO:0000256" key="1">
    <source>
        <dbReference type="ARBA" id="ARBA00022490"/>
    </source>
</evidence>
<keyword evidence="3 6" id="KW-0808">Transferase</keyword>
<dbReference type="PANTHER" id="PTHR42971">
    <property type="entry name" value="TRNA (CYTIDINE(34)-2'-O)-METHYLTRANSFERASE"/>
    <property type="match status" value="1"/>
</dbReference>
<dbReference type="GO" id="GO:0141102">
    <property type="term" value="F:tRNA (5-carboxymethylaminomethyluridine(34)-2'-O)-methyltransferase activity"/>
    <property type="evidence" value="ECO:0007669"/>
    <property type="project" value="RHEA"/>
</dbReference>
<keyword evidence="2 6" id="KW-0489">Methyltransferase</keyword>
<evidence type="ECO:0000256" key="6">
    <source>
        <dbReference type="HAMAP-Rule" id="MF_01885"/>
    </source>
</evidence>
<comment type="catalytic activity">
    <reaction evidence="6">
        <text>5-carboxymethylaminomethyluridine(34) in tRNA(Leu) + S-adenosyl-L-methionine = 5-carboxymethylaminomethyl-2'-O-methyluridine(34) in tRNA(Leu) + S-adenosyl-L-homocysteine + H(+)</text>
        <dbReference type="Rhea" id="RHEA:43088"/>
        <dbReference type="Rhea" id="RHEA-COMP:10333"/>
        <dbReference type="Rhea" id="RHEA-COMP:10334"/>
        <dbReference type="ChEBI" id="CHEBI:15378"/>
        <dbReference type="ChEBI" id="CHEBI:57856"/>
        <dbReference type="ChEBI" id="CHEBI:59789"/>
        <dbReference type="ChEBI" id="CHEBI:74508"/>
        <dbReference type="ChEBI" id="CHEBI:74511"/>
        <dbReference type="EC" id="2.1.1.207"/>
    </reaction>
</comment>
<dbReference type="GO" id="GO:0141098">
    <property type="term" value="F:tRNA (cytidine(34)-2'-O)-methyltransferase activity"/>
    <property type="evidence" value="ECO:0007669"/>
    <property type="project" value="RHEA"/>
</dbReference>
<keyword evidence="5 6" id="KW-0819">tRNA processing</keyword>
<accession>A0A1I2TKS2</accession>
<keyword evidence="4 6" id="KW-0949">S-adenosyl-L-methionine</keyword>
<name>A0A1I2TKS2_9BACL</name>
<dbReference type="InterPro" id="IPR029028">
    <property type="entry name" value="Alpha/beta_knot_MTases"/>
</dbReference>
<comment type="subcellular location">
    <subcellularLocation>
        <location evidence="6">Cytoplasm</location>
    </subcellularLocation>
</comment>
<dbReference type="RefSeq" id="WP_093673021.1">
    <property type="nucleotide sequence ID" value="NZ_FOOY01000015.1"/>
</dbReference>
<feature type="binding site" evidence="6 7">
    <location>
        <position position="104"/>
    </location>
    <ligand>
        <name>S-adenosyl-L-methionine</name>
        <dbReference type="ChEBI" id="CHEBI:59789"/>
    </ligand>
</feature>
<evidence type="ECO:0000256" key="5">
    <source>
        <dbReference type="ARBA" id="ARBA00022694"/>
    </source>
</evidence>
<reference evidence="10" key="1">
    <citation type="submission" date="2016-10" db="EMBL/GenBank/DDBJ databases">
        <authorList>
            <person name="Varghese N."/>
            <person name="Submissions S."/>
        </authorList>
    </citation>
    <scope>NUCLEOTIDE SEQUENCE [LARGE SCALE GENOMIC DNA]</scope>
    <source>
        <strain evidence="10">ATCC 700379</strain>
    </source>
</reference>
<dbReference type="InterPro" id="IPR001537">
    <property type="entry name" value="SpoU_MeTrfase"/>
</dbReference>
<evidence type="ECO:0000313" key="10">
    <source>
        <dbReference type="Proteomes" id="UP000198752"/>
    </source>
</evidence>
<protein>
    <recommendedName>
        <fullName evidence="6">Putative tRNA (cytidine(34)-2'-O)-methyltransferase</fullName>
        <ecNumber evidence="6">2.1.1.207</ecNumber>
    </recommendedName>
    <alternativeName>
        <fullName evidence="6">tRNA (cytidine/uridine-2'-O-)-methyltransferase</fullName>
    </alternativeName>
</protein>
<dbReference type="NCBIfam" id="TIGR00185">
    <property type="entry name" value="tRNA_yibK_trmL"/>
    <property type="match status" value="1"/>
</dbReference>
<comment type="function">
    <text evidence="6">Could methylate the ribose at the nucleotide 34 wobble position in tRNA.</text>
</comment>
<keyword evidence="1 6" id="KW-0963">Cytoplasm</keyword>
<sequence>MSNHVVLYQPLIPPNTGNIARTCAGTHSSLHLIRPLGFSTDDKHLKRAGLDYWESVDLHYYDSLDDFFSKHPQGEYYLVETDGSRPYDAFDYTDPSKDYFFFFGRETTGLPKDFVAKYQDRCVRLPMTGAIRSLNLSNSAAIIVYEALRQQRFPGLS</sequence>
<evidence type="ECO:0000313" key="9">
    <source>
        <dbReference type="EMBL" id="SFG62951.1"/>
    </source>
</evidence>
<organism evidence="9 10">
    <name type="scientific">Sporolactobacillus nakayamae</name>
    <dbReference type="NCBI Taxonomy" id="269670"/>
    <lineage>
        <taxon>Bacteria</taxon>
        <taxon>Bacillati</taxon>
        <taxon>Bacillota</taxon>
        <taxon>Bacilli</taxon>
        <taxon>Bacillales</taxon>
        <taxon>Sporolactobacillaceae</taxon>
        <taxon>Sporolactobacillus</taxon>
    </lineage>
</organism>
<dbReference type="EMBL" id="FOOY01000015">
    <property type="protein sequence ID" value="SFG62951.1"/>
    <property type="molecule type" value="Genomic_DNA"/>
</dbReference>
<dbReference type="GO" id="GO:0002130">
    <property type="term" value="P:wobble position ribose methylation"/>
    <property type="evidence" value="ECO:0007669"/>
    <property type="project" value="TreeGrafter"/>
</dbReference>
<evidence type="ECO:0000256" key="4">
    <source>
        <dbReference type="ARBA" id="ARBA00022691"/>
    </source>
</evidence>
<dbReference type="Pfam" id="PF00588">
    <property type="entry name" value="SpoU_methylase"/>
    <property type="match status" value="1"/>
</dbReference>
<feature type="binding site" evidence="6 7">
    <location>
        <position position="133"/>
    </location>
    <ligand>
        <name>S-adenosyl-L-methionine</name>
        <dbReference type="ChEBI" id="CHEBI:59789"/>
    </ligand>
</feature>
<evidence type="ECO:0000259" key="8">
    <source>
        <dbReference type="Pfam" id="PF00588"/>
    </source>
</evidence>
<evidence type="ECO:0000256" key="2">
    <source>
        <dbReference type="ARBA" id="ARBA00022603"/>
    </source>
</evidence>
<keyword evidence="10" id="KW-1185">Reference proteome</keyword>
<feature type="domain" description="tRNA/rRNA methyltransferase SpoU type" evidence="8">
    <location>
        <begin position="4"/>
        <end position="145"/>
    </location>
</feature>
<dbReference type="CDD" id="cd18094">
    <property type="entry name" value="SpoU-like_TrmL"/>
    <property type="match status" value="1"/>
</dbReference>
<comment type="catalytic activity">
    <reaction evidence="6">
        <text>cytidine(34) in tRNA + S-adenosyl-L-methionine = 2'-O-methylcytidine(34) in tRNA + S-adenosyl-L-homocysteine + H(+)</text>
        <dbReference type="Rhea" id="RHEA:43084"/>
        <dbReference type="Rhea" id="RHEA-COMP:10331"/>
        <dbReference type="Rhea" id="RHEA-COMP:10332"/>
        <dbReference type="ChEBI" id="CHEBI:15378"/>
        <dbReference type="ChEBI" id="CHEBI:57856"/>
        <dbReference type="ChEBI" id="CHEBI:59789"/>
        <dbReference type="ChEBI" id="CHEBI:74495"/>
        <dbReference type="ChEBI" id="CHEBI:82748"/>
        <dbReference type="EC" id="2.1.1.207"/>
    </reaction>
</comment>
<dbReference type="OrthoDB" id="9789043at2"/>
<dbReference type="InterPro" id="IPR016914">
    <property type="entry name" value="TrmL"/>
</dbReference>
<evidence type="ECO:0000256" key="3">
    <source>
        <dbReference type="ARBA" id="ARBA00022679"/>
    </source>
</evidence>
<dbReference type="EC" id="2.1.1.207" evidence="6"/>
<evidence type="ECO:0000256" key="7">
    <source>
        <dbReference type="PIRSR" id="PIRSR029256-1"/>
    </source>
</evidence>
<dbReference type="GO" id="GO:0042802">
    <property type="term" value="F:identical protein binding"/>
    <property type="evidence" value="ECO:0007669"/>
    <property type="project" value="UniProtKB-ARBA"/>
</dbReference>
<feature type="binding site" evidence="6 7">
    <location>
        <position position="79"/>
    </location>
    <ligand>
        <name>S-adenosyl-L-methionine</name>
        <dbReference type="ChEBI" id="CHEBI:59789"/>
    </ligand>
</feature>
<dbReference type="SUPFAM" id="SSF75217">
    <property type="entry name" value="alpha/beta knot"/>
    <property type="match status" value="1"/>
</dbReference>